<keyword evidence="3" id="KW-1185">Reference proteome</keyword>
<reference evidence="2" key="1">
    <citation type="submission" date="2013-05" db="EMBL/GenBank/DDBJ databases">
        <title>Genome assembly of Cystobacter fuscus DSM 2262.</title>
        <authorList>
            <person name="Sharma G."/>
            <person name="Khatri I."/>
            <person name="Kaur C."/>
            <person name="Mayilraj S."/>
            <person name="Subramanian S."/>
        </authorList>
    </citation>
    <scope>NUCLEOTIDE SEQUENCE [LARGE SCALE GENOMIC DNA]</scope>
    <source>
        <strain evidence="2">DSM 2262</strain>
    </source>
</reference>
<evidence type="ECO:0000313" key="2">
    <source>
        <dbReference type="EMBL" id="EPX55063.1"/>
    </source>
</evidence>
<evidence type="ECO:0000256" key="1">
    <source>
        <dbReference type="SAM" id="MobiDB-lite"/>
    </source>
</evidence>
<comment type="caution">
    <text evidence="2">The sequence shown here is derived from an EMBL/GenBank/DDBJ whole genome shotgun (WGS) entry which is preliminary data.</text>
</comment>
<name>S9QFD3_CYSF2</name>
<feature type="compositionally biased region" description="Pro residues" evidence="1">
    <location>
        <begin position="196"/>
        <end position="206"/>
    </location>
</feature>
<sequence length="206" mass="23193">MPTAPFEALESLGQRWEEASSPEEKERLLLAMDALRFVLATGQTYDLQAYRESLEAQAPPLVVATFDTREAADAWLKATPRPPHHAYVLIAGEYHVVMYVPELNHRRLISHPVLEFYLADTIREGLPAPVATFKTNEEAQAWLDHQPEPPRQVFITIAGDYYLVVYNHRVNLRAMYPAKSEQKDMEGNQPGIPSVSGPPSPDSQES</sequence>
<dbReference type="RefSeq" id="WP_002623791.1">
    <property type="nucleotide sequence ID" value="NZ_ANAH02000074.1"/>
</dbReference>
<dbReference type="EMBL" id="ANAH02000074">
    <property type="protein sequence ID" value="EPX55063.1"/>
    <property type="molecule type" value="Genomic_DNA"/>
</dbReference>
<evidence type="ECO:0000313" key="3">
    <source>
        <dbReference type="Proteomes" id="UP000011682"/>
    </source>
</evidence>
<gene>
    <name evidence="2" type="ORF">D187_009569</name>
</gene>
<protein>
    <recommendedName>
        <fullName evidence="4">Head protein</fullName>
    </recommendedName>
</protein>
<dbReference type="Proteomes" id="UP000011682">
    <property type="component" value="Unassembled WGS sequence"/>
</dbReference>
<proteinExistence type="predicted"/>
<feature type="region of interest" description="Disordered" evidence="1">
    <location>
        <begin position="180"/>
        <end position="206"/>
    </location>
</feature>
<evidence type="ECO:0008006" key="4">
    <source>
        <dbReference type="Google" id="ProtNLM"/>
    </source>
</evidence>
<dbReference type="AlphaFoldDB" id="S9QFD3"/>
<organism evidence="2 3">
    <name type="scientific">Cystobacter fuscus (strain ATCC 25194 / DSM 2262 / NBRC 100088 / M29)</name>
    <dbReference type="NCBI Taxonomy" id="1242864"/>
    <lineage>
        <taxon>Bacteria</taxon>
        <taxon>Pseudomonadati</taxon>
        <taxon>Myxococcota</taxon>
        <taxon>Myxococcia</taxon>
        <taxon>Myxococcales</taxon>
        <taxon>Cystobacterineae</taxon>
        <taxon>Archangiaceae</taxon>
        <taxon>Cystobacter</taxon>
    </lineage>
</organism>
<accession>S9QFD3</accession>